<evidence type="ECO:0000313" key="3">
    <source>
        <dbReference type="Proteomes" id="UP001551011"/>
    </source>
</evidence>
<dbReference type="Pfam" id="PF04069">
    <property type="entry name" value="OpuAC"/>
    <property type="match status" value="1"/>
</dbReference>
<proteinExistence type="predicted"/>
<keyword evidence="3" id="KW-1185">Reference proteome</keyword>
<accession>A0ABV3AM12</accession>
<feature type="domain" description="ABC-type glycine betaine transport system substrate-binding" evidence="1">
    <location>
        <begin position="9"/>
        <end position="260"/>
    </location>
</feature>
<organism evidence="2 3">
    <name type="scientific">Streptomyces flaveolus</name>
    <dbReference type="NCBI Taxonomy" id="67297"/>
    <lineage>
        <taxon>Bacteria</taxon>
        <taxon>Bacillati</taxon>
        <taxon>Actinomycetota</taxon>
        <taxon>Actinomycetes</taxon>
        <taxon>Kitasatosporales</taxon>
        <taxon>Streptomycetaceae</taxon>
        <taxon>Streptomyces</taxon>
    </lineage>
</organism>
<comment type="caution">
    <text evidence="2">The sequence shown here is derived from an EMBL/GenBank/DDBJ whole genome shotgun (WGS) entry which is preliminary data.</text>
</comment>
<evidence type="ECO:0000313" key="2">
    <source>
        <dbReference type="EMBL" id="MEU5712988.1"/>
    </source>
</evidence>
<dbReference type="Gene3D" id="3.40.190.100">
    <property type="entry name" value="Glycine betaine-binding periplasmic protein, domain 2"/>
    <property type="match status" value="1"/>
</dbReference>
<dbReference type="RefSeq" id="WP_030658436.1">
    <property type="nucleotide sequence ID" value="NZ_JBEXDP010000116.1"/>
</dbReference>
<protein>
    <submittedName>
        <fullName evidence="2">Glycine betaine ABC transporter substrate-binding protein</fullName>
    </submittedName>
</protein>
<name>A0ABV3AM12_9ACTN</name>
<dbReference type="EMBL" id="JBFAEG010000043">
    <property type="protein sequence ID" value="MEU5712988.1"/>
    <property type="molecule type" value="Genomic_DNA"/>
</dbReference>
<dbReference type="Proteomes" id="UP001551011">
    <property type="component" value="Unassembled WGS sequence"/>
</dbReference>
<reference evidence="2 3" key="1">
    <citation type="submission" date="2024-06" db="EMBL/GenBank/DDBJ databases">
        <title>The Natural Products Discovery Center: Release of the First 8490 Sequenced Strains for Exploring Actinobacteria Biosynthetic Diversity.</title>
        <authorList>
            <person name="Kalkreuter E."/>
            <person name="Kautsar S.A."/>
            <person name="Yang D."/>
            <person name="Bader C.D."/>
            <person name="Teijaro C.N."/>
            <person name="Fluegel L."/>
            <person name="Davis C.M."/>
            <person name="Simpson J.R."/>
            <person name="Lauterbach L."/>
            <person name="Steele A.D."/>
            <person name="Gui C."/>
            <person name="Meng S."/>
            <person name="Li G."/>
            <person name="Viehrig K."/>
            <person name="Ye F."/>
            <person name="Su P."/>
            <person name="Kiefer A.F."/>
            <person name="Nichols A."/>
            <person name="Cepeda A.J."/>
            <person name="Yan W."/>
            <person name="Fan B."/>
            <person name="Jiang Y."/>
            <person name="Adhikari A."/>
            <person name="Zheng C.-J."/>
            <person name="Schuster L."/>
            <person name="Cowan T.M."/>
            <person name="Smanski M.J."/>
            <person name="Chevrette M.G."/>
            <person name="De Carvalho L.P.S."/>
            <person name="Shen B."/>
        </authorList>
    </citation>
    <scope>NUCLEOTIDE SEQUENCE [LARGE SCALE GENOMIC DNA]</scope>
    <source>
        <strain evidence="2 3">NPDC020594</strain>
    </source>
</reference>
<evidence type="ECO:0000259" key="1">
    <source>
        <dbReference type="Pfam" id="PF04069"/>
    </source>
</evidence>
<dbReference type="InterPro" id="IPR007210">
    <property type="entry name" value="ABC_Gly_betaine_transp_sub-bd"/>
</dbReference>
<gene>
    <name evidence="2" type="ORF">AB0H04_40285</name>
</gene>
<dbReference type="Gene3D" id="3.10.105.10">
    <property type="entry name" value="Dipeptide-binding Protein, Domain 3"/>
    <property type="match status" value="1"/>
</dbReference>
<dbReference type="SUPFAM" id="SSF53850">
    <property type="entry name" value="Periplasmic binding protein-like II"/>
    <property type="match status" value="1"/>
</dbReference>
<sequence>MPPSLSEPTITVGNVALSFHRAAAAVTRRVLEAHGHRVNSVEAQHEQLFRLQEEGDIDVLVSAWLPSSHDTYLSRYRDRVRVLTPHYQPYCVWAVPPYVPEEEVREVADLLRPEVAGRMTKAVDGINPGAGISRFSARMVDEYGLDRAGYTFTPGTESGFVSRVERGVAAREWFVVPLWRPQYLNRLYGLRPLEEPKGLLGSVDDASPVIRLDALDRLHPGAVARLDSLDLGNDGVEEIDALINVDGLTPLRAADRYLAKHGHCLAL</sequence>